<organism evidence="1 2">
    <name type="scientific">Kickxella alabastrina</name>
    <dbReference type="NCBI Taxonomy" id="61397"/>
    <lineage>
        <taxon>Eukaryota</taxon>
        <taxon>Fungi</taxon>
        <taxon>Fungi incertae sedis</taxon>
        <taxon>Zoopagomycota</taxon>
        <taxon>Kickxellomycotina</taxon>
        <taxon>Kickxellomycetes</taxon>
        <taxon>Kickxellales</taxon>
        <taxon>Kickxellaceae</taxon>
        <taxon>Kickxella</taxon>
    </lineage>
</organism>
<proteinExistence type="predicted"/>
<reference evidence="1" key="1">
    <citation type="submission" date="2022-07" db="EMBL/GenBank/DDBJ databases">
        <title>Phylogenomic reconstructions and comparative analyses of Kickxellomycotina fungi.</title>
        <authorList>
            <person name="Reynolds N.K."/>
            <person name="Stajich J.E."/>
            <person name="Barry K."/>
            <person name="Grigoriev I.V."/>
            <person name="Crous P."/>
            <person name="Smith M.E."/>
        </authorList>
    </citation>
    <scope>NUCLEOTIDE SEQUENCE</scope>
    <source>
        <strain evidence="1">Benny 63K</strain>
    </source>
</reference>
<protein>
    <submittedName>
        <fullName evidence="1">Uncharacterized protein</fullName>
    </submittedName>
</protein>
<accession>A0ACC1IL11</accession>
<gene>
    <name evidence="1" type="ORF">LPJ66_003012</name>
</gene>
<feature type="non-terminal residue" evidence="1">
    <location>
        <position position="1"/>
    </location>
</feature>
<sequence length="657" mass="70981">EPPMSPIFAAYRSPPRPRKERRFLVNIHSLFSSPLGDKAQPQLIVSEFPEGGEAVDIGDPDVRQALRRHPWVLKLGGSQRKDTPAATRLRLPTRRPPVAARGLGAPTVSFVASNKSSFVYSDRGVRAIDIDAMVKAYLPSVHQLLTGEDPEDASLSESCTATVSSTPAYAESVQSAHSGSSDDTLRLISAISLPSTGLAEPSPNTPARRSDIGMRADPAKLLEEPAPSNARLEELPMRRLVRRSDVGMRPPPLRFPEDAQRQQRGASAMDPPAPNSRLVEPPLRILARRSDTGMRPDALRISEGPQQQPQQPHHPRATTAMDPSTPNRRLGEPPFGRPSRRGDIGARLDPPRLSGDGQRPPSTPADPPTARLAEPQQRKLGRHSDAGIRTEPLRQLRASASVVNLRGAFTNQAPNKRNSVAAPSPRASAPLLRRRSEVLPPVPTPLLLRRRSAFEPESGGGGVPLHSLRSPRAFGSMDDGRPLRAGALSPRTSALRMSAASEPGHGLRMSALPNANSSPPARIPPSRTEPTRSSGELLRNTMVSPRSPSRMPSQLPTPTKTRNPAAQPPLPVLVYERERRLVDPSGAAQRLSAQRSPNTNGYSTLGCGPRSAPLVHGYLGVDMPVLSKRPLGTRRLDVRSVFLAQEAAVGQLTMRPL</sequence>
<dbReference type="EMBL" id="JANBPG010000277">
    <property type="protein sequence ID" value="KAJ1898011.1"/>
    <property type="molecule type" value="Genomic_DNA"/>
</dbReference>
<evidence type="ECO:0000313" key="1">
    <source>
        <dbReference type="EMBL" id="KAJ1898011.1"/>
    </source>
</evidence>
<name>A0ACC1IL11_9FUNG</name>
<keyword evidence="2" id="KW-1185">Reference proteome</keyword>
<comment type="caution">
    <text evidence="1">The sequence shown here is derived from an EMBL/GenBank/DDBJ whole genome shotgun (WGS) entry which is preliminary data.</text>
</comment>
<evidence type="ECO:0000313" key="2">
    <source>
        <dbReference type="Proteomes" id="UP001150581"/>
    </source>
</evidence>
<dbReference type="Proteomes" id="UP001150581">
    <property type="component" value="Unassembled WGS sequence"/>
</dbReference>